<evidence type="ECO:0000313" key="2">
    <source>
        <dbReference type="Proteomes" id="UP000735302"/>
    </source>
</evidence>
<evidence type="ECO:0000313" key="1">
    <source>
        <dbReference type="EMBL" id="GFO22098.1"/>
    </source>
</evidence>
<dbReference type="Proteomes" id="UP000735302">
    <property type="component" value="Unassembled WGS sequence"/>
</dbReference>
<dbReference type="AlphaFoldDB" id="A0AAV4BSE7"/>
<proteinExistence type="predicted"/>
<dbReference type="EMBL" id="BLXT01005315">
    <property type="protein sequence ID" value="GFO22098.1"/>
    <property type="molecule type" value="Genomic_DNA"/>
</dbReference>
<protein>
    <submittedName>
        <fullName evidence="1">Uncharacterized protein</fullName>
    </submittedName>
</protein>
<name>A0AAV4BSE7_9GAST</name>
<comment type="caution">
    <text evidence="1">The sequence shown here is derived from an EMBL/GenBank/DDBJ whole genome shotgun (WGS) entry which is preliminary data.</text>
</comment>
<reference evidence="1 2" key="1">
    <citation type="journal article" date="2021" name="Elife">
        <title>Chloroplast acquisition without the gene transfer in kleptoplastic sea slugs, Plakobranchus ocellatus.</title>
        <authorList>
            <person name="Maeda T."/>
            <person name="Takahashi S."/>
            <person name="Yoshida T."/>
            <person name="Shimamura S."/>
            <person name="Takaki Y."/>
            <person name="Nagai Y."/>
            <person name="Toyoda A."/>
            <person name="Suzuki Y."/>
            <person name="Arimoto A."/>
            <person name="Ishii H."/>
            <person name="Satoh N."/>
            <person name="Nishiyama T."/>
            <person name="Hasebe M."/>
            <person name="Maruyama T."/>
            <person name="Minagawa J."/>
            <person name="Obokata J."/>
            <person name="Shigenobu S."/>
        </authorList>
    </citation>
    <scope>NUCLEOTIDE SEQUENCE [LARGE SCALE GENOMIC DNA]</scope>
</reference>
<keyword evidence="2" id="KW-1185">Reference proteome</keyword>
<accession>A0AAV4BSE7</accession>
<sequence length="82" mass="9147">MISGTQASASQEARTRKRKSLQIWGRVRHLLCHQHLPCVKTRNTMQGFELALFSHTLGAMTLVSEPSVPSSKKETVLRSGKD</sequence>
<gene>
    <name evidence="1" type="ORF">PoB_004860300</name>
</gene>
<organism evidence="1 2">
    <name type="scientific">Plakobranchus ocellatus</name>
    <dbReference type="NCBI Taxonomy" id="259542"/>
    <lineage>
        <taxon>Eukaryota</taxon>
        <taxon>Metazoa</taxon>
        <taxon>Spiralia</taxon>
        <taxon>Lophotrochozoa</taxon>
        <taxon>Mollusca</taxon>
        <taxon>Gastropoda</taxon>
        <taxon>Heterobranchia</taxon>
        <taxon>Euthyneura</taxon>
        <taxon>Panpulmonata</taxon>
        <taxon>Sacoglossa</taxon>
        <taxon>Placobranchoidea</taxon>
        <taxon>Plakobranchidae</taxon>
        <taxon>Plakobranchus</taxon>
    </lineage>
</organism>